<dbReference type="Gene3D" id="2.40.30.170">
    <property type="match status" value="1"/>
</dbReference>
<dbReference type="SUPFAM" id="SSF111369">
    <property type="entry name" value="HlyD-like secretion proteins"/>
    <property type="match status" value="1"/>
</dbReference>
<dbReference type="GO" id="GO:0015562">
    <property type="term" value="F:efflux transmembrane transporter activity"/>
    <property type="evidence" value="ECO:0007669"/>
    <property type="project" value="TreeGrafter"/>
</dbReference>
<keyword evidence="1" id="KW-0472">Membrane</keyword>
<comment type="caution">
    <text evidence="4">The sequence shown here is derived from an EMBL/GenBank/DDBJ whole genome shotgun (WGS) entry which is preliminary data.</text>
</comment>
<dbReference type="Proteomes" id="UP000215694">
    <property type="component" value="Unassembled WGS sequence"/>
</dbReference>
<evidence type="ECO:0000313" key="5">
    <source>
        <dbReference type="Proteomes" id="UP000215694"/>
    </source>
</evidence>
<gene>
    <name evidence="4" type="ORF">CHL78_011935</name>
</gene>
<dbReference type="EMBL" id="NOJY02000020">
    <property type="protein sequence ID" value="RDY26774.1"/>
    <property type="molecule type" value="Genomic_DNA"/>
</dbReference>
<dbReference type="InterPro" id="IPR058636">
    <property type="entry name" value="Beta-barrel_YknX"/>
</dbReference>
<feature type="domain" description="YknX-like C-terminal permuted SH3-like" evidence="2">
    <location>
        <begin position="285"/>
        <end position="349"/>
    </location>
</feature>
<sequence>MSFLERFKSKKVKIGVGVVVLASIGVGTFYVYPKYIKPNTEVGGEFENVIETYSIPENEKIFINGSIVPKESKDFALLGEEEVNKVNVTNGQYVNKGDLLYSCKNPSSLSEIENLNIQISELKKQKNQTPQDAEVPADQSIDVEISKLNAQVAALNKKAYTSTYAPFSGKVYINEKSETPEQGAASFMTLQSTEFYMKGKASEQDLAKIKIDQSVDILVFSTNEKLTGHISFISDRPSDQTDNTMGGSQGSLSYYDINVSFDSQENLVNGFHIQATVEVENASPKIPASSILKDGETSYVFKSLDGILKKQVLELKEENEEYAVIQSGLEQNDVIIKYPTEDMKEGDEVFTDGGGSFDESVGSLDLSKDKVGY</sequence>
<dbReference type="RefSeq" id="WP_094369394.1">
    <property type="nucleotide sequence ID" value="NZ_NOJY02000020.1"/>
</dbReference>
<reference evidence="4 5" key="1">
    <citation type="journal article" date="2017" name="Genome Announc.">
        <title>Draft Genome Sequence of Romboutsia weinsteinii sp. nov. Strain CCRI-19649(T) Isolated from Surface Water.</title>
        <authorList>
            <person name="Maheux A.F."/>
            <person name="Boudreau D.K."/>
            <person name="Berube E."/>
            <person name="Boissinot M."/>
            <person name="Cantin P."/>
            <person name="Raymond F."/>
            <person name="Corbeil J."/>
            <person name="Omar R.F."/>
            <person name="Bergeron M.G."/>
        </authorList>
    </citation>
    <scope>NUCLEOTIDE SEQUENCE [LARGE SCALE GENOMIC DNA]</scope>
    <source>
        <strain evidence="4 5">CCRI-19649</strain>
    </source>
</reference>
<dbReference type="AlphaFoldDB" id="A0A371J255"/>
<evidence type="ECO:0000256" key="1">
    <source>
        <dbReference type="SAM" id="Phobius"/>
    </source>
</evidence>
<dbReference type="InterPro" id="IPR058637">
    <property type="entry name" value="YknX-like_C"/>
</dbReference>
<evidence type="ECO:0000259" key="3">
    <source>
        <dbReference type="Pfam" id="PF25990"/>
    </source>
</evidence>
<keyword evidence="5" id="KW-1185">Reference proteome</keyword>
<accession>A0A371J255</accession>
<dbReference type="GO" id="GO:1990281">
    <property type="term" value="C:efflux pump complex"/>
    <property type="evidence" value="ECO:0007669"/>
    <property type="project" value="TreeGrafter"/>
</dbReference>
<dbReference type="PANTHER" id="PTHR30469:SF15">
    <property type="entry name" value="HLYD FAMILY OF SECRETION PROTEINS"/>
    <property type="match status" value="1"/>
</dbReference>
<dbReference type="Gene3D" id="2.40.420.20">
    <property type="match status" value="1"/>
</dbReference>
<dbReference type="Pfam" id="PF25990">
    <property type="entry name" value="Beta-barrel_YknX"/>
    <property type="match status" value="1"/>
</dbReference>
<organism evidence="4 5">
    <name type="scientific">Romboutsia weinsteinii</name>
    <dbReference type="NCBI Taxonomy" id="2020949"/>
    <lineage>
        <taxon>Bacteria</taxon>
        <taxon>Bacillati</taxon>
        <taxon>Bacillota</taxon>
        <taxon>Clostridia</taxon>
        <taxon>Peptostreptococcales</taxon>
        <taxon>Peptostreptococcaceae</taxon>
        <taxon>Romboutsia</taxon>
    </lineage>
</organism>
<evidence type="ECO:0000259" key="2">
    <source>
        <dbReference type="Pfam" id="PF25989"/>
    </source>
</evidence>
<protein>
    <submittedName>
        <fullName evidence="4">Efflux RND transporter periplasmic adaptor subunit</fullName>
    </submittedName>
</protein>
<proteinExistence type="predicted"/>
<feature type="domain" description="YknX-like beta-barrel" evidence="3">
    <location>
        <begin position="197"/>
        <end position="276"/>
    </location>
</feature>
<name>A0A371J255_9FIRM</name>
<evidence type="ECO:0000313" key="4">
    <source>
        <dbReference type="EMBL" id="RDY26774.1"/>
    </source>
</evidence>
<keyword evidence="1" id="KW-0812">Transmembrane</keyword>
<keyword evidence="1" id="KW-1133">Transmembrane helix</keyword>
<feature type="transmembrane region" description="Helical" evidence="1">
    <location>
        <begin position="12"/>
        <end position="32"/>
    </location>
</feature>
<dbReference type="PANTHER" id="PTHR30469">
    <property type="entry name" value="MULTIDRUG RESISTANCE PROTEIN MDTA"/>
    <property type="match status" value="1"/>
</dbReference>
<dbReference type="Pfam" id="PF25989">
    <property type="entry name" value="YknX_C"/>
    <property type="match status" value="1"/>
</dbReference>
<dbReference type="OrthoDB" id="2155027at2"/>